<dbReference type="Proteomes" id="UP000011864">
    <property type="component" value="Chromosome"/>
</dbReference>
<dbReference type="KEGG" id="gps:C427_0869"/>
<dbReference type="PANTHER" id="PTHR39166:SF1">
    <property type="entry name" value="BLL1166 PROTEIN"/>
    <property type="match status" value="1"/>
</dbReference>
<evidence type="ECO:0000313" key="1">
    <source>
        <dbReference type="EMBL" id="AGH42978.1"/>
    </source>
</evidence>
<dbReference type="eggNOG" id="COG3575">
    <property type="taxonomic scope" value="Bacteria"/>
</dbReference>
<dbReference type="STRING" id="1129794.C427_0869"/>
<dbReference type="PATRIC" id="fig|1129794.4.peg.857"/>
<organism evidence="1 2">
    <name type="scientific">Paraglaciecola psychrophila 170</name>
    <dbReference type="NCBI Taxonomy" id="1129794"/>
    <lineage>
        <taxon>Bacteria</taxon>
        <taxon>Pseudomonadati</taxon>
        <taxon>Pseudomonadota</taxon>
        <taxon>Gammaproteobacteria</taxon>
        <taxon>Alteromonadales</taxon>
        <taxon>Alteromonadaceae</taxon>
        <taxon>Paraglaciecola</taxon>
    </lineage>
</organism>
<reference evidence="1 2" key="1">
    <citation type="journal article" date="2013" name="Genome Announc.">
        <title>Complete Genome Sequence of Glaciecola psychrophila Strain 170T.</title>
        <authorList>
            <person name="Yin J."/>
            <person name="Chen J."/>
            <person name="Liu G."/>
            <person name="Yu Y."/>
            <person name="Song L."/>
            <person name="Wang X."/>
            <person name="Qu X."/>
        </authorList>
    </citation>
    <scope>NUCLEOTIDE SEQUENCE [LARGE SCALE GENOMIC DNA]</scope>
    <source>
        <strain evidence="1 2">170</strain>
    </source>
</reference>
<accession>M4RK68</accession>
<dbReference type="EMBL" id="CP003837">
    <property type="protein sequence ID" value="AGH42978.1"/>
    <property type="molecule type" value="Genomic_DNA"/>
</dbReference>
<dbReference type="InterPro" id="IPR009267">
    <property type="entry name" value="NTP_transf_6"/>
</dbReference>
<dbReference type="HOGENOM" id="CLU_193102_0_0_6"/>
<dbReference type="Pfam" id="PF06042">
    <property type="entry name" value="NTP_transf_6"/>
    <property type="match status" value="1"/>
</dbReference>
<name>M4RK68_9ALTE</name>
<evidence type="ECO:0000313" key="2">
    <source>
        <dbReference type="Proteomes" id="UP000011864"/>
    </source>
</evidence>
<proteinExistence type="predicted"/>
<gene>
    <name evidence="1" type="ORF">C427_0869</name>
</gene>
<protein>
    <submittedName>
        <fullName evidence="1">Uncharacterized protein</fullName>
    </submittedName>
</protein>
<keyword evidence="2" id="KW-1185">Reference proteome</keyword>
<sequence length="95" mass="11207">MVNWQVKNQVLMHIKRQHSQYLSSADAMSFWPEQETAVAVKLDKYGNFSIVAPFGLTSLFKGYITFNLKADEHTFWQRVKKKCWLTTWPKLVIKK</sequence>
<dbReference type="PANTHER" id="PTHR39166">
    <property type="entry name" value="BLL1166 PROTEIN"/>
    <property type="match status" value="1"/>
</dbReference>
<dbReference type="AlphaFoldDB" id="M4RK68"/>